<protein>
    <recommendedName>
        <fullName evidence="12">Leucine-rich repeat-containing N-terminal plant-type domain-containing protein</fullName>
    </recommendedName>
</protein>
<keyword evidence="7" id="KW-0677">Repeat</keyword>
<dbReference type="Pfam" id="PF00560">
    <property type="entry name" value="LRR_1"/>
    <property type="match status" value="2"/>
</dbReference>
<evidence type="ECO:0000313" key="14">
    <source>
        <dbReference type="Proteomes" id="UP000652761"/>
    </source>
</evidence>
<dbReference type="InterPro" id="IPR046956">
    <property type="entry name" value="RLP23-like"/>
</dbReference>
<feature type="signal peptide" evidence="11">
    <location>
        <begin position="1"/>
        <end position="28"/>
    </location>
</feature>
<dbReference type="InterPro" id="IPR013210">
    <property type="entry name" value="LRR_N_plant-typ"/>
</dbReference>
<evidence type="ECO:0000256" key="11">
    <source>
        <dbReference type="SAM" id="SignalP"/>
    </source>
</evidence>
<evidence type="ECO:0000256" key="6">
    <source>
        <dbReference type="ARBA" id="ARBA00022729"/>
    </source>
</evidence>
<keyword evidence="6 11" id="KW-0732">Signal</keyword>
<dbReference type="FunFam" id="3.80.10.10:FF:000383">
    <property type="entry name" value="Leucine-rich repeat receptor protein kinase EMS1"/>
    <property type="match status" value="1"/>
</dbReference>
<keyword evidence="9" id="KW-0472">Membrane</keyword>
<evidence type="ECO:0000256" key="3">
    <source>
        <dbReference type="ARBA" id="ARBA00022475"/>
    </source>
</evidence>
<dbReference type="SUPFAM" id="SSF52058">
    <property type="entry name" value="L domain-like"/>
    <property type="match status" value="1"/>
</dbReference>
<keyword evidence="4" id="KW-0433">Leucine-rich repeat</keyword>
<dbReference type="InterPro" id="IPR032675">
    <property type="entry name" value="LRR_dom_sf"/>
</dbReference>
<comment type="similarity">
    <text evidence="2">Belongs to the RLP family.</text>
</comment>
<organism evidence="13 14">
    <name type="scientific">Colocasia esculenta</name>
    <name type="common">Wild taro</name>
    <name type="synonym">Arum esculentum</name>
    <dbReference type="NCBI Taxonomy" id="4460"/>
    <lineage>
        <taxon>Eukaryota</taxon>
        <taxon>Viridiplantae</taxon>
        <taxon>Streptophyta</taxon>
        <taxon>Embryophyta</taxon>
        <taxon>Tracheophyta</taxon>
        <taxon>Spermatophyta</taxon>
        <taxon>Magnoliopsida</taxon>
        <taxon>Liliopsida</taxon>
        <taxon>Araceae</taxon>
        <taxon>Aroideae</taxon>
        <taxon>Colocasieae</taxon>
        <taxon>Colocasia</taxon>
    </lineage>
</organism>
<dbReference type="InterPro" id="IPR001611">
    <property type="entry name" value="Leu-rich_rpt"/>
</dbReference>
<name>A0A843X482_COLES</name>
<gene>
    <name evidence="13" type="ORF">Taro_045090</name>
</gene>
<dbReference type="PANTHER" id="PTHR48063:SF112">
    <property type="entry name" value="RECEPTOR LIKE PROTEIN 30-LIKE"/>
    <property type="match status" value="1"/>
</dbReference>
<keyword evidence="8" id="KW-1133">Transmembrane helix</keyword>
<keyword evidence="3" id="KW-1003">Cell membrane</keyword>
<feature type="domain" description="Leucine-rich repeat-containing N-terminal plant-type" evidence="12">
    <location>
        <begin position="36"/>
        <end position="73"/>
    </location>
</feature>
<evidence type="ECO:0000256" key="9">
    <source>
        <dbReference type="ARBA" id="ARBA00023136"/>
    </source>
</evidence>
<evidence type="ECO:0000256" key="8">
    <source>
        <dbReference type="ARBA" id="ARBA00022989"/>
    </source>
</evidence>
<reference evidence="13" key="1">
    <citation type="submission" date="2017-07" db="EMBL/GenBank/DDBJ databases">
        <title>Taro Niue Genome Assembly and Annotation.</title>
        <authorList>
            <person name="Atibalentja N."/>
            <person name="Keating K."/>
            <person name="Fields C.J."/>
        </authorList>
    </citation>
    <scope>NUCLEOTIDE SEQUENCE</scope>
    <source>
        <strain evidence="13">Niue_2</strain>
        <tissue evidence="13">Leaf</tissue>
    </source>
</reference>
<keyword evidence="14" id="KW-1185">Reference proteome</keyword>
<dbReference type="InterPro" id="IPR003591">
    <property type="entry name" value="Leu-rich_rpt_typical-subtyp"/>
</dbReference>
<evidence type="ECO:0000313" key="13">
    <source>
        <dbReference type="EMBL" id="MQM12174.1"/>
    </source>
</evidence>
<dbReference type="SMART" id="SM00369">
    <property type="entry name" value="LRR_TYP"/>
    <property type="match status" value="3"/>
</dbReference>
<evidence type="ECO:0000256" key="10">
    <source>
        <dbReference type="ARBA" id="ARBA00023180"/>
    </source>
</evidence>
<proteinExistence type="inferred from homology"/>
<feature type="chain" id="PRO_5032282749" description="Leucine-rich repeat-containing N-terminal plant-type domain-containing protein" evidence="11">
    <location>
        <begin position="29"/>
        <end position="330"/>
    </location>
</feature>
<sequence length="330" mass="36187">MQSGPIPIQLLLVLSILYTASFLSSAGGEAGPRCRDDERRALWDIRRGLTDPIGRLSSWVGDDCCAWSGVRCNNKTSHIVALDLHNPYDDYGELGGNIISSLLHLKRLTFLDLSGNDFDGMQIPEFLGSLLRLRHLRLPKMLDLSSNKVDGEISKIIHVGLSGCSRFSLEVLNFGRNQLTGQLSDGLGQFKMLKTLNLDDNMISGSIPSSIGVLSNLRELYFGDNKLNGSVPKTLGQLSNLVVLDLNFNSLTGLLSDAHFANTMGLKALFLSSNSITFVFPSNFVPQFQLTNIHLGSCQLGTRFPAWLQTQHQFSTLDISNVGISDTMPD</sequence>
<dbReference type="Proteomes" id="UP000652761">
    <property type="component" value="Unassembled WGS sequence"/>
</dbReference>
<evidence type="ECO:0000256" key="1">
    <source>
        <dbReference type="ARBA" id="ARBA00004251"/>
    </source>
</evidence>
<dbReference type="Pfam" id="PF13855">
    <property type="entry name" value="LRR_8"/>
    <property type="match status" value="1"/>
</dbReference>
<evidence type="ECO:0000256" key="7">
    <source>
        <dbReference type="ARBA" id="ARBA00022737"/>
    </source>
</evidence>
<dbReference type="AlphaFoldDB" id="A0A843X482"/>
<comment type="caution">
    <text evidence="13">The sequence shown here is derived from an EMBL/GenBank/DDBJ whole genome shotgun (WGS) entry which is preliminary data.</text>
</comment>
<evidence type="ECO:0000256" key="5">
    <source>
        <dbReference type="ARBA" id="ARBA00022692"/>
    </source>
</evidence>
<accession>A0A843X482</accession>
<dbReference type="Pfam" id="PF08263">
    <property type="entry name" value="LRRNT_2"/>
    <property type="match status" value="1"/>
</dbReference>
<keyword evidence="5" id="KW-0812">Transmembrane</keyword>
<keyword evidence="10" id="KW-0325">Glycoprotein</keyword>
<dbReference type="Gene3D" id="3.80.10.10">
    <property type="entry name" value="Ribonuclease Inhibitor"/>
    <property type="match status" value="3"/>
</dbReference>
<evidence type="ECO:0000256" key="2">
    <source>
        <dbReference type="ARBA" id="ARBA00009592"/>
    </source>
</evidence>
<dbReference type="OrthoDB" id="695689at2759"/>
<dbReference type="EMBL" id="NMUH01005222">
    <property type="protein sequence ID" value="MQM12174.1"/>
    <property type="molecule type" value="Genomic_DNA"/>
</dbReference>
<evidence type="ECO:0000259" key="12">
    <source>
        <dbReference type="Pfam" id="PF08263"/>
    </source>
</evidence>
<evidence type="ECO:0000256" key="4">
    <source>
        <dbReference type="ARBA" id="ARBA00022614"/>
    </source>
</evidence>
<comment type="subcellular location">
    <subcellularLocation>
        <location evidence="1">Cell membrane</location>
        <topology evidence="1">Single-pass type I membrane protein</topology>
    </subcellularLocation>
</comment>
<dbReference type="PANTHER" id="PTHR48063">
    <property type="entry name" value="LRR RECEPTOR-LIKE KINASE"/>
    <property type="match status" value="1"/>
</dbReference>
<dbReference type="GO" id="GO:0005886">
    <property type="term" value="C:plasma membrane"/>
    <property type="evidence" value="ECO:0007669"/>
    <property type="project" value="UniProtKB-SubCell"/>
</dbReference>